<name>X0KGT0_FUSOX</name>
<feature type="region of interest" description="Disordered" evidence="1">
    <location>
        <begin position="1"/>
        <end position="41"/>
    </location>
</feature>
<dbReference type="Gene3D" id="3.80.10.10">
    <property type="entry name" value="Ribonuclease Inhibitor"/>
    <property type="match status" value="1"/>
</dbReference>
<evidence type="ECO:0000313" key="2">
    <source>
        <dbReference type="EMBL" id="EXM12713.1"/>
    </source>
</evidence>
<protein>
    <recommendedName>
        <fullName evidence="3">F-box domain-containing protein</fullName>
    </recommendedName>
</protein>
<sequence>MGVQRSARIRNTALGHTPRNAPAVPSTGKRKVSWDEEEQSKTNANTYSTSISVASDEALKDKFSIFPAEILQLILESVDDKPSMAKMACTSKSYYSLVLPILHKRISVSANNWRHTHNVIRRLVPYLSLAQKRQLKKETTYKDQQDKFSNSLDPDTVPPWANNVRQMIIGSINPGKKKRETIMRYLEEVMKNLYDLKVFMGHELTESMSKSLAAQKNLEALSIDNGFKEDAFESLAKISNLQHLRVSCSGVVNHEKVLSSMLLNSLKTLKSVKISASWYWSGFMDNWEEDIKAWHPKTWERTPHFTSLRSLSLSQITFNSKLIQNLSQAVDFLKLTELEITGFGDRYKDIGVNDSNGHLEFFKHLEDLFQKTDKADIHLRNLSLQLSGYWDKERRATEEDLKDIYRFMSSFDTLTGLEIHDYNTYLSNVESNPGLLMPLQQSILNHKGLEKLHFHHKDAFSGHELPCFTAASVKVLVESLPKLRVLEFAPSGDNKDEMLQALSRATNLTRLIFHHKQTLYPRSDFPEDHHTMVVKGLLEGFMEYASCTGEFIWEKHYKLSKFKIGSDAYVIGSNLKHRKDWFKICPVKVTKGGRAVMFQDLCRDKRPSQDNSYYVPDSEWMNKVTKPDQRAQFS</sequence>
<dbReference type="EMBL" id="JH658234">
    <property type="protein sequence ID" value="EXM12713.1"/>
    <property type="molecule type" value="Genomic_DNA"/>
</dbReference>
<evidence type="ECO:0000256" key="1">
    <source>
        <dbReference type="SAM" id="MobiDB-lite"/>
    </source>
</evidence>
<accession>X0KGT0</accession>
<dbReference type="HOGENOM" id="CLU_032407_0_0_1"/>
<proteinExistence type="predicted"/>
<gene>
    <name evidence="2" type="ORF">FOTG_18802</name>
</gene>
<reference evidence="2" key="1">
    <citation type="submission" date="2011-11" db="EMBL/GenBank/DDBJ databases">
        <title>The Genome Sequence of Fusarium oxysporum Cotton.</title>
        <authorList>
            <consortium name="The Broad Institute Genome Sequencing Platform"/>
            <person name="Ma L.-J."/>
            <person name="Gale L.R."/>
            <person name="Schwartz D.C."/>
            <person name="Zhou S."/>
            <person name="Corby-Kistler H."/>
            <person name="Young S.K."/>
            <person name="Zeng Q."/>
            <person name="Gargeya S."/>
            <person name="Fitzgerald M."/>
            <person name="Haas B."/>
            <person name="Abouelleil A."/>
            <person name="Alvarado L."/>
            <person name="Arachchi H.M."/>
            <person name="Berlin A."/>
            <person name="Brown A."/>
            <person name="Chapman S.B."/>
            <person name="Chen Z."/>
            <person name="Dunbar C."/>
            <person name="Freedman E."/>
            <person name="Gearin G."/>
            <person name="Goldberg J."/>
            <person name="Griggs A."/>
            <person name="Gujja S."/>
            <person name="Heiman D."/>
            <person name="Howarth C."/>
            <person name="Larson L."/>
            <person name="Lui A."/>
            <person name="MacDonald P.J.P."/>
            <person name="Montmayeur A."/>
            <person name="Murphy C."/>
            <person name="Neiman D."/>
            <person name="Pearson M."/>
            <person name="Priest M."/>
            <person name="Roberts A."/>
            <person name="Saif S."/>
            <person name="Shea T."/>
            <person name="Shenoy N."/>
            <person name="Sisk P."/>
            <person name="Stolte C."/>
            <person name="Sykes S."/>
            <person name="Wortman J."/>
            <person name="Nusbaum C."/>
            <person name="Birren B."/>
        </authorList>
    </citation>
    <scope>NUCLEOTIDE SEQUENCE [LARGE SCALE GENOMIC DNA]</scope>
    <source>
        <strain evidence="2">25433</strain>
    </source>
</reference>
<reference evidence="2" key="2">
    <citation type="submission" date="2012-05" db="EMBL/GenBank/DDBJ databases">
        <title>The Genome Annotation of Fusarium oxysporum Cotton.</title>
        <authorList>
            <consortium name="The Broad Institute Genomics Platform"/>
            <person name="Ma L.-J."/>
            <person name="Corby-Kistler H."/>
            <person name="Broz K."/>
            <person name="Gale L.R."/>
            <person name="Jonkers W."/>
            <person name="O'Donnell K."/>
            <person name="Ploetz R."/>
            <person name="Steinberg C."/>
            <person name="Schwartz D.C."/>
            <person name="VanEtten H."/>
            <person name="Zhou S."/>
            <person name="Young S.K."/>
            <person name="Zeng Q."/>
            <person name="Gargeya S."/>
            <person name="Fitzgerald M."/>
            <person name="Abouelleil A."/>
            <person name="Alvarado L."/>
            <person name="Chapman S.B."/>
            <person name="Gainer-Dewar J."/>
            <person name="Goldberg J."/>
            <person name="Griggs A."/>
            <person name="Gujja S."/>
            <person name="Hansen M."/>
            <person name="Howarth C."/>
            <person name="Imamovic A."/>
            <person name="Ireland A."/>
            <person name="Larimer J."/>
            <person name="McCowan C."/>
            <person name="Murphy C."/>
            <person name="Pearson M."/>
            <person name="Poon T.W."/>
            <person name="Priest M."/>
            <person name="Roberts A."/>
            <person name="Saif S."/>
            <person name="Shea T."/>
            <person name="Sykes S."/>
            <person name="Wortman J."/>
            <person name="Nusbaum C."/>
            <person name="Birren B."/>
        </authorList>
    </citation>
    <scope>NUCLEOTIDE SEQUENCE</scope>
    <source>
        <strain evidence="2">25433</strain>
    </source>
</reference>
<dbReference type="SUPFAM" id="SSF52047">
    <property type="entry name" value="RNI-like"/>
    <property type="match status" value="1"/>
</dbReference>
<dbReference type="OrthoDB" id="5311681at2759"/>
<evidence type="ECO:0008006" key="3">
    <source>
        <dbReference type="Google" id="ProtNLM"/>
    </source>
</evidence>
<dbReference type="Proteomes" id="UP000030701">
    <property type="component" value="Unassembled WGS sequence"/>
</dbReference>
<dbReference type="AlphaFoldDB" id="X0KGT0"/>
<organism evidence="2">
    <name type="scientific">Fusarium oxysporum f. sp. vasinfectum 25433</name>
    <dbReference type="NCBI Taxonomy" id="1089449"/>
    <lineage>
        <taxon>Eukaryota</taxon>
        <taxon>Fungi</taxon>
        <taxon>Dikarya</taxon>
        <taxon>Ascomycota</taxon>
        <taxon>Pezizomycotina</taxon>
        <taxon>Sordariomycetes</taxon>
        <taxon>Hypocreomycetidae</taxon>
        <taxon>Hypocreales</taxon>
        <taxon>Nectriaceae</taxon>
        <taxon>Fusarium</taxon>
        <taxon>Fusarium oxysporum species complex</taxon>
    </lineage>
</organism>
<dbReference type="InterPro" id="IPR032675">
    <property type="entry name" value="LRR_dom_sf"/>
</dbReference>